<dbReference type="PROSITE" id="PS00711">
    <property type="entry name" value="LIPOXYGENASE_1"/>
    <property type="match status" value="1"/>
</dbReference>
<evidence type="ECO:0000256" key="4">
    <source>
        <dbReference type="ARBA" id="ARBA00009419"/>
    </source>
</evidence>
<dbReference type="InterPro" id="IPR000907">
    <property type="entry name" value="LipOase"/>
</dbReference>
<evidence type="ECO:0000256" key="9">
    <source>
        <dbReference type="ARBA" id="ARBA00023004"/>
    </source>
</evidence>
<dbReference type="SUPFAM" id="SSF49723">
    <property type="entry name" value="Lipase/lipooxygenase domain (PLAT/LH2 domain)"/>
    <property type="match status" value="1"/>
</dbReference>
<evidence type="ECO:0000259" key="13">
    <source>
        <dbReference type="PROSITE" id="PS50095"/>
    </source>
</evidence>
<keyword evidence="10" id="KW-0443">Lipid metabolism</keyword>
<comment type="pathway">
    <text evidence="3">Lipid metabolism.</text>
</comment>
<dbReference type="InterPro" id="IPR036226">
    <property type="entry name" value="LipOase_C_sf"/>
</dbReference>
<comment type="similarity">
    <text evidence="4 12">Belongs to the lipoxygenase family.</text>
</comment>
<accession>A0ABV0TAY3</accession>
<keyword evidence="16" id="KW-1185">Reference proteome</keyword>
<dbReference type="PRINTS" id="PR00467">
    <property type="entry name" value="MAMLPOXGNASE"/>
</dbReference>
<feature type="domain" description="Lipoxygenase" evidence="14">
    <location>
        <begin position="234"/>
        <end position="776"/>
    </location>
</feature>
<keyword evidence="6 12" id="KW-0479">Metal-binding</keyword>
<dbReference type="Gene3D" id="1.20.245.10">
    <property type="entry name" value="Lipoxygenase-1, Domain 5"/>
    <property type="match status" value="1"/>
</dbReference>
<keyword evidence="7 12" id="KW-0223">Dioxygenase</keyword>
<dbReference type="InterPro" id="IPR020833">
    <property type="entry name" value="LipOase_Fe_BS"/>
</dbReference>
<dbReference type="PRINTS" id="PR00087">
    <property type="entry name" value="LIPOXYGENASE"/>
</dbReference>
<comment type="subcellular location">
    <subcellularLocation>
        <location evidence="2">Cytoplasm</location>
    </subcellularLocation>
</comment>
<comment type="caution">
    <text evidence="11">Lacks conserved residue(s) required for the propagation of feature annotation.</text>
</comment>
<organism evidence="15 16">
    <name type="scientific">Ilyodon furcidens</name>
    <name type="common">goldbreast splitfin</name>
    <dbReference type="NCBI Taxonomy" id="33524"/>
    <lineage>
        <taxon>Eukaryota</taxon>
        <taxon>Metazoa</taxon>
        <taxon>Chordata</taxon>
        <taxon>Craniata</taxon>
        <taxon>Vertebrata</taxon>
        <taxon>Euteleostomi</taxon>
        <taxon>Actinopterygii</taxon>
        <taxon>Neopterygii</taxon>
        <taxon>Teleostei</taxon>
        <taxon>Neoteleostei</taxon>
        <taxon>Acanthomorphata</taxon>
        <taxon>Ovalentaria</taxon>
        <taxon>Atherinomorphae</taxon>
        <taxon>Cyprinodontiformes</taxon>
        <taxon>Goodeidae</taxon>
        <taxon>Ilyodon</taxon>
    </lineage>
</organism>
<evidence type="ECO:0000256" key="8">
    <source>
        <dbReference type="ARBA" id="ARBA00023002"/>
    </source>
</evidence>
<reference evidence="15 16" key="1">
    <citation type="submission" date="2021-06" db="EMBL/GenBank/DDBJ databases">
        <authorList>
            <person name="Palmer J.M."/>
        </authorList>
    </citation>
    <scope>NUCLEOTIDE SEQUENCE [LARGE SCALE GENOMIC DNA]</scope>
    <source>
        <strain evidence="16">if_2019</strain>
        <tissue evidence="15">Muscle</tissue>
    </source>
</reference>
<evidence type="ECO:0000256" key="3">
    <source>
        <dbReference type="ARBA" id="ARBA00005189"/>
    </source>
</evidence>
<name>A0ABV0TAY3_9TELE</name>
<evidence type="ECO:0000256" key="11">
    <source>
        <dbReference type="PROSITE-ProRule" id="PRU00152"/>
    </source>
</evidence>
<keyword evidence="9 12" id="KW-0408">Iron</keyword>
<comment type="caution">
    <text evidence="15">The sequence shown here is derived from an EMBL/GenBank/DDBJ whole genome shotgun (WGS) entry which is preliminary data.</text>
</comment>
<dbReference type="EMBL" id="JAHRIQ010024424">
    <property type="protein sequence ID" value="MEQ2229033.1"/>
    <property type="molecule type" value="Genomic_DNA"/>
</dbReference>
<keyword evidence="8 12" id="KW-0560">Oxidoreductase</keyword>
<gene>
    <name evidence="15" type="ORF">ILYODFUR_014720</name>
</gene>
<evidence type="ECO:0000256" key="2">
    <source>
        <dbReference type="ARBA" id="ARBA00004496"/>
    </source>
</evidence>
<dbReference type="InterPro" id="IPR001885">
    <property type="entry name" value="LipOase_mml"/>
</dbReference>
<dbReference type="Proteomes" id="UP001482620">
    <property type="component" value="Unassembled WGS sequence"/>
</dbReference>
<evidence type="ECO:0008006" key="17">
    <source>
        <dbReference type="Google" id="ProtNLM"/>
    </source>
</evidence>
<dbReference type="InterPro" id="IPR036392">
    <property type="entry name" value="PLAT/LH2_dom_sf"/>
</dbReference>
<sequence>MSPRGLRTMVCTLSCRFLFKNSFSRFHLLTIFRRIRIKICPESEKIWFHWGSNPGPSACKADVITATLWNHSGTELLKTGIWIWDGTKHLISKPRGEELLLCRMGSCQEFQVSVHTSPGPTCGTYNRLYLSVIGSHGETPPIPVNNDHHLLPGSTCLVLVRANGPLGQVVLVRLRLEAQIGFPNVDWHCNRVEIRQCTKDQEPEPESSETQVFCCDKWLRTADGDVELRSGKLCLLAEETEEQLKQHRLMQLQHQQELIRWGSFVEGAPQCVDFKNMSELGPNLSYTHTSPTINMHYLKGFAGRVEPWTSFSELEAVFAHSGHQNSIARFVKAHWKEDWYFGYQCLSGCNPLLLRQTRLIPPNLAVTSDMLRPFLPAGSSLEEELQNGNIYLLDYKLLDGLEPNQINGKQTYLSAPLCLLHLNQQGHMVPIAIQLQQTPGPQNPVFLPSDSDCDWLLAKIWVHSADFQGHQLISHYMRTHMMAELCCVATLRQFPEHHPLHQLLMPHVRTSLQINLQARASLLAVNGVFDQAVGSGLKTIPEILRRASATIHYRSMCVPDDLSDRAVDKLPHSFYAQDALRIWDALHRFVLAWIDLYYRGDKDIKNDSELQNWITDINKHGFIQNSGFPQCFHTKAEVSKFLTMFIYSCSALHAAVNFSQLDFALWMPNCPPSMMRPPPQVKGGVTEQDILSFLPGINSTLRVLMALTVLSQPSVDFIPLCHYREAIFRVDAHRRLVEGVQAELKAINDDITERNRHLELPYPYLCPSGIENSVAI</sequence>
<protein>
    <recommendedName>
        <fullName evidence="17">Arachidonate 15-lipoxygenase B-like</fullName>
    </recommendedName>
</protein>
<dbReference type="Pfam" id="PF01477">
    <property type="entry name" value="PLAT"/>
    <property type="match status" value="1"/>
</dbReference>
<evidence type="ECO:0000256" key="5">
    <source>
        <dbReference type="ARBA" id="ARBA00022490"/>
    </source>
</evidence>
<dbReference type="Pfam" id="PF00305">
    <property type="entry name" value="Lipoxygenase"/>
    <property type="match status" value="1"/>
</dbReference>
<dbReference type="Gene3D" id="3.10.450.60">
    <property type="match status" value="1"/>
</dbReference>
<evidence type="ECO:0000256" key="6">
    <source>
        <dbReference type="ARBA" id="ARBA00022723"/>
    </source>
</evidence>
<proteinExistence type="inferred from homology"/>
<evidence type="ECO:0000259" key="14">
    <source>
        <dbReference type="PROSITE" id="PS51393"/>
    </source>
</evidence>
<feature type="domain" description="PLAT" evidence="13">
    <location>
        <begin position="108"/>
        <end position="233"/>
    </location>
</feature>
<dbReference type="PANTHER" id="PTHR11771">
    <property type="entry name" value="LIPOXYGENASE"/>
    <property type="match status" value="1"/>
</dbReference>
<dbReference type="InterPro" id="IPR013819">
    <property type="entry name" value="LipOase_C"/>
</dbReference>
<evidence type="ECO:0000256" key="12">
    <source>
        <dbReference type="RuleBase" id="RU003974"/>
    </source>
</evidence>
<evidence type="ECO:0000256" key="10">
    <source>
        <dbReference type="ARBA" id="ARBA00023098"/>
    </source>
</evidence>
<dbReference type="InterPro" id="IPR001024">
    <property type="entry name" value="PLAT/LH2_dom"/>
</dbReference>
<evidence type="ECO:0000256" key="7">
    <source>
        <dbReference type="ARBA" id="ARBA00022964"/>
    </source>
</evidence>
<comment type="cofactor">
    <cofactor evidence="1 12">
        <name>Fe cation</name>
        <dbReference type="ChEBI" id="CHEBI:24875"/>
    </cofactor>
</comment>
<dbReference type="Gene3D" id="2.60.60.20">
    <property type="entry name" value="PLAT/LH2 domain"/>
    <property type="match status" value="1"/>
</dbReference>
<dbReference type="SUPFAM" id="SSF48484">
    <property type="entry name" value="Lipoxigenase"/>
    <property type="match status" value="1"/>
</dbReference>
<dbReference type="PROSITE" id="PS51393">
    <property type="entry name" value="LIPOXYGENASE_3"/>
    <property type="match status" value="1"/>
</dbReference>
<evidence type="ECO:0000313" key="15">
    <source>
        <dbReference type="EMBL" id="MEQ2229033.1"/>
    </source>
</evidence>
<evidence type="ECO:0000313" key="16">
    <source>
        <dbReference type="Proteomes" id="UP001482620"/>
    </source>
</evidence>
<dbReference type="PROSITE" id="PS50095">
    <property type="entry name" value="PLAT"/>
    <property type="match status" value="1"/>
</dbReference>
<evidence type="ECO:0000256" key="1">
    <source>
        <dbReference type="ARBA" id="ARBA00001962"/>
    </source>
</evidence>
<keyword evidence="5" id="KW-0963">Cytoplasm</keyword>